<dbReference type="Proteomes" id="UP001154240">
    <property type="component" value="Unassembled WGS sequence"/>
</dbReference>
<accession>A0A9X4RQP6</accession>
<reference evidence="1" key="1">
    <citation type="journal article" date="2022" name="bioRxiv">
        <title>Thiovibrio frasassiensisgen. nov., sp. nov., an autotrophic, elemental sulfur disproportionating bacterium isolated from sulfidic karst sediment, and proposal of Thiovibrionaceae fam. nov.</title>
        <authorList>
            <person name="Aronson H."/>
            <person name="Thomas C."/>
            <person name="Bhattacharyya M."/>
            <person name="Eckstein S."/>
            <person name="Jensen S."/>
            <person name="Barco R."/>
            <person name="Macalady J."/>
            <person name="Amend J."/>
        </authorList>
    </citation>
    <scope>NUCLEOTIDE SEQUENCE</scope>
    <source>
        <strain evidence="1">RS19-109</strain>
    </source>
</reference>
<reference evidence="1" key="2">
    <citation type="submission" date="2022-10" db="EMBL/GenBank/DDBJ databases">
        <authorList>
            <person name="Aronson H.S."/>
        </authorList>
    </citation>
    <scope>NUCLEOTIDE SEQUENCE</scope>
    <source>
        <strain evidence="1">RS19-109</strain>
    </source>
</reference>
<dbReference type="RefSeq" id="WP_307633420.1">
    <property type="nucleotide sequence ID" value="NZ_JAPHEH010000001.1"/>
</dbReference>
<keyword evidence="2" id="KW-1185">Reference proteome</keyword>
<dbReference type="AlphaFoldDB" id="A0A9X4RQP6"/>
<dbReference type="EMBL" id="JAPHEH010000001">
    <property type="protein sequence ID" value="MDG4476452.1"/>
    <property type="molecule type" value="Genomic_DNA"/>
</dbReference>
<name>A0A9X4RQP6_9BACT</name>
<comment type="caution">
    <text evidence="1">The sequence shown here is derived from an EMBL/GenBank/DDBJ whole genome shotgun (WGS) entry which is preliminary data.</text>
</comment>
<evidence type="ECO:0000313" key="2">
    <source>
        <dbReference type="Proteomes" id="UP001154240"/>
    </source>
</evidence>
<evidence type="ECO:0008006" key="3">
    <source>
        <dbReference type="Google" id="ProtNLM"/>
    </source>
</evidence>
<protein>
    <recommendedName>
        <fullName evidence="3">Pilus assembly protein PilM</fullName>
    </recommendedName>
</protein>
<proteinExistence type="predicted"/>
<sequence length="369" mass="40367">MKLPFNNKRYLALTGDSESTMLAEVSKGPSGMAQLHVLATTDSAITADVTIPRLLAGVGSLHGLVSMALPLTFFEVLTTTIPAMPDGAVGKALPYHLAKALHQPLNEFIYDWQITGRFKDRLQITVYLFPAGLFHKIRREFMRKQIKVSFLEPDVFAAFTFLFQEKMVPPHEASLCVLLWQDSISLAVYEKGKLPLIRTVKALQPQGEICFQSPMDIELPSATDLPKLTDDLLILVEEPPQFEEQVDTASILADFSILSSKESSGGKGDPTPAAAFAASQEETDTASWTDYLHKIPLEILRTRDYYASIQKGAAIRNIFVGGADGFWPELLESSNNLLGAQCKSLTSTAGGPDCSPLLHVLALGTGARW</sequence>
<evidence type="ECO:0000313" key="1">
    <source>
        <dbReference type="EMBL" id="MDG4476452.1"/>
    </source>
</evidence>
<organism evidence="1 2">
    <name type="scientific">Thiovibrio frasassiensis</name>
    <dbReference type="NCBI Taxonomy" id="2984131"/>
    <lineage>
        <taxon>Bacteria</taxon>
        <taxon>Pseudomonadati</taxon>
        <taxon>Thermodesulfobacteriota</taxon>
        <taxon>Desulfobulbia</taxon>
        <taxon>Desulfobulbales</taxon>
        <taxon>Thiovibrionaceae</taxon>
        <taxon>Thiovibrio</taxon>
    </lineage>
</organism>
<gene>
    <name evidence="1" type="ORF">OLX77_09830</name>
</gene>